<keyword evidence="1" id="KW-1133">Transmembrane helix</keyword>
<feature type="transmembrane region" description="Helical" evidence="1">
    <location>
        <begin position="39"/>
        <end position="59"/>
    </location>
</feature>
<keyword evidence="1" id="KW-0812">Transmembrane</keyword>
<dbReference type="EMBL" id="MOOE01000004">
    <property type="protein sequence ID" value="KAK1532789.1"/>
    <property type="molecule type" value="Genomic_DNA"/>
</dbReference>
<dbReference type="Proteomes" id="UP001240678">
    <property type="component" value="Unassembled WGS sequence"/>
</dbReference>
<accession>A0AAJ0E303</accession>
<reference evidence="2 3" key="1">
    <citation type="submission" date="2016-10" db="EMBL/GenBank/DDBJ databases">
        <title>The genome sequence of Colletotrichum fioriniae PJ7.</title>
        <authorList>
            <person name="Baroncelli R."/>
        </authorList>
    </citation>
    <scope>NUCLEOTIDE SEQUENCE [LARGE SCALE GENOMIC DNA]</scope>
    <source>
        <strain evidence="2 3">IMI 309622</strain>
    </source>
</reference>
<evidence type="ECO:0000313" key="3">
    <source>
        <dbReference type="Proteomes" id="UP001240678"/>
    </source>
</evidence>
<organism evidence="2 3">
    <name type="scientific">Colletotrichum costaricense</name>
    <dbReference type="NCBI Taxonomy" id="1209916"/>
    <lineage>
        <taxon>Eukaryota</taxon>
        <taxon>Fungi</taxon>
        <taxon>Dikarya</taxon>
        <taxon>Ascomycota</taxon>
        <taxon>Pezizomycotina</taxon>
        <taxon>Sordariomycetes</taxon>
        <taxon>Hypocreomycetidae</taxon>
        <taxon>Glomerellales</taxon>
        <taxon>Glomerellaceae</taxon>
        <taxon>Colletotrichum</taxon>
        <taxon>Colletotrichum acutatum species complex</taxon>
    </lineage>
</organism>
<evidence type="ECO:0000313" key="2">
    <source>
        <dbReference type="EMBL" id="KAK1532789.1"/>
    </source>
</evidence>
<evidence type="ECO:0000256" key="1">
    <source>
        <dbReference type="SAM" id="Phobius"/>
    </source>
</evidence>
<keyword evidence="3" id="KW-1185">Reference proteome</keyword>
<keyword evidence="1" id="KW-0472">Membrane</keyword>
<comment type="caution">
    <text evidence="2">The sequence shown here is derived from an EMBL/GenBank/DDBJ whole genome shotgun (WGS) entry which is preliminary data.</text>
</comment>
<dbReference type="RefSeq" id="XP_060316911.1">
    <property type="nucleotide sequence ID" value="XM_060452953.1"/>
</dbReference>
<sequence length="74" mass="8879">MPRVLRWSIHHQTFKVCNARPWMNALEHPCGVKWVPKRFTFYFAILPLLLFALFELVFLPTRCIVCNRHQVQLV</sequence>
<proteinExistence type="predicted"/>
<dbReference type="AlphaFoldDB" id="A0AAJ0E303"/>
<dbReference type="GeneID" id="85336500"/>
<name>A0AAJ0E303_9PEZI</name>
<gene>
    <name evidence="2" type="ORF">CCOS01_04772</name>
</gene>
<protein>
    <submittedName>
        <fullName evidence="2">Uncharacterized protein</fullName>
    </submittedName>
</protein>